<evidence type="ECO:0000256" key="6">
    <source>
        <dbReference type="ARBA" id="ARBA00023136"/>
    </source>
</evidence>
<dbReference type="AlphaFoldDB" id="A0A841G038"/>
<dbReference type="PANTHER" id="PTHR42718">
    <property type="entry name" value="MAJOR FACILITATOR SUPERFAMILY MULTIDRUG TRANSPORTER MFSC"/>
    <property type="match status" value="1"/>
</dbReference>
<feature type="transmembrane region" description="Helical" evidence="7">
    <location>
        <begin position="310"/>
        <end position="331"/>
    </location>
</feature>
<keyword evidence="2" id="KW-0813">Transport</keyword>
<evidence type="ECO:0000256" key="2">
    <source>
        <dbReference type="ARBA" id="ARBA00022448"/>
    </source>
</evidence>
<organism evidence="9 10">
    <name type="scientific">Phytomonospora endophytica</name>
    <dbReference type="NCBI Taxonomy" id="714109"/>
    <lineage>
        <taxon>Bacteria</taxon>
        <taxon>Bacillati</taxon>
        <taxon>Actinomycetota</taxon>
        <taxon>Actinomycetes</taxon>
        <taxon>Micromonosporales</taxon>
        <taxon>Micromonosporaceae</taxon>
        <taxon>Phytomonospora</taxon>
    </lineage>
</organism>
<evidence type="ECO:0000256" key="3">
    <source>
        <dbReference type="ARBA" id="ARBA00022475"/>
    </source>
</evidence>
<keyword evidence="4 7" id="KW-0812">Transmembrane</keyword>
<feature type="transmembrane region" description="Helical" evidence="7">
    <location>
        <begin position="274"/>
        <end position="298"/>
    </location>
</feature>
<feature type="transmembrane region" description="Helical" evidence="7">
    <location>
        <begin position="370"/>
        <end position="392"/>
    </location>
</feature>
<evidence type="ECO:0000256" key="1">
    <source>
        <dbReference type="ARBA" id="ARBA00004651"/>
    </source>
</evidence>
<feature type="transmembrane region" description="Helical" evidence="7">
    <location>
        <begin position="433"/>
        <end position="457"/>
    </location>
</feature>
<feature type="transmembrane region" description="Helical" evidence="7">
    <location>
        <begin position="144"/>
        <end position="167"/>
    </location>
</feature>
<dbReference type="Pfam" id="PF07690">
    <property type="entry name" value="MFS_1"/>
    <property type="match status" value="1"/>
</dbReference>
<feature type="transmembrane region" description="Helical" evidence="7">
    <location>
        <begin position="115"/>
        <end position="137"/>
    </location>
</feature>
<evidence type="ECO:0000259" key="8">
    <source>
        <dbReference type="PROSITE" id="PS50850"/>
    </source>
</evidence>
<name>A0A841G038_9ACTN</name>
<dbReference type="PRINTS" id="PR01036">
    <property type="entry name" value="TCRTETB"/>
</dbReference>
<dbReference type="Gene3D" id="1.20.1250.20">
    <property type="entry name" value="MFS general substrate transporter like domains"/>
    <property type="match status" value="1"/>
</dbReference>
<dbReference type="GO" id="GO:0005886">
    <property type="term" value="C:plasma membrane"/>
    <property type="evidence" value="ECO:0007669"/>
    <property type="project" value="UniProtKB-SubCell"/>
</dbReference>
<feature type="transmembrane region" description="Helical" evidence="7">
    <location>
        <begin position="20"/>
        <end position="42"/>
    </location>
</feature>
<proteinExistence type="predicted"/>
<dbReference type="PROSITE" id="PS50850">
    <property type="entry name" value="MFS"/>
    <property type="match status" value="1"/>
</dbReference>
<keyword evidence="6 7" id="KW-0472">Membrane</keyword>
<dbReference type="Proteomes" id="UP000548476">
    <property type="component" value="Unassembled WGS sequence"/>
</dbReference>
<dbReference type="CDD" id="cd17321">
    <property type="entry name" value="MFS_MMR_MDR_like"/>
    <property type="match status" value="1"/>
</dbReference>
<dbReference type="GO" id="GO:0022857">
    <property type="term" value="F:transmembrane transporter activity"/>
    <property type="evidence" value="ECO:0007669"/>
    <property type="project" value="InterPro"/>
</dbReference>
<accession>A0A841G038</accession>
<dbReference type="EMBL" id="JACHGT010000012">
    <property type="protein sequence ID" value="MBB6037530.1"/>
    <property type="molecule type" value="Genomic_DNA"/>
</dbReference>
<keyword evidence="3" id="KW-1003">Cell membrane</keyword>
<evidence type="ECO:0000256" key="7">
    <source>
        <dbReference type="SAM" id="Phobius"/>
    </source>
</evidence>
<comment type="subcellular location">
    <subcellularLocation>
        <location evidence="1">Cell membrane</location>
        <topology evidence="1">Multi-pass membrane protein</topology>
    </subcellularLocation>
</comment>
<dbReference type="PANTHER" id="PTHR42718:SF46">
    <property type="entry name" value="BLR6921 PROTEIN"/>
    <property type="match status" value="1"/>
</dbReference>
<dbReference type="PROSITE" id="PS00216">
    <property type="entry name" value="SUGAR_TRANSPORT_1"/>
    <property type="match status" value="1"/>
</dbReference>
<feature type="transmembrane region" description="Helical" evidence="7">
    <location>
        <begin position="85"/>
        <end position="103"/>
    </location>
</feature>
<dbReference type="InterPro" id="IPR005829">
    <property type="entry name" value="Sugar_transporter_CS"/>
</dbReference>
<evidence type="ECO:0000313" key="10">
    <source>
        <dbReference type="Proteomes" id="UP000548476"/>
    </source>
</evidence>
<evidence type="ECO:0000256" key="5">
    <source>
        <dbReference type="ARBA" id="ARBA00022989"/>
    </source>
</evidence>
<protein>
    <submittedName>
        <fullName evidence="9">EmrB/QacA subfamily drug resistance transporter</fullName>
    </submittedName>
</protein>
<comment type="caution">
    <text evidence="9">The sequence shown here is derived from an EMBL/GenBank/DDBJ whole genome shotgun (WGS) entry which is preliminary data.</text>
</comment>
<dbReference type="RefSeq" id="WP_184790341.1">
    <property type="nucleotide sequence ID" value="NZ_BONT01000093.1"/>
</dbReference>
<evidence type="ECO:0000256" key="4">
    <source>
        <dbReference type="ARBA" id="ARBA00022692"/>
    </source>
</evidence>
<gene>
    <name evidence="9" type="ORF">HNR73_005406</name>
</gene>
<dbReference type="SUPFAM" id="SSF103473">
    <property type="entry name" value="MFS general substrate transporter"/>
    <property type="match status" value="1"/>
</dbReference>
<feature type="transmembrane region" description="Helical" evidence="7">
    <location>
        <begin position="338"/>
        <end position="358"/>
    </location>
</feature>
<dbReference type="InterPro" id="IPR036259">
    <property type="entry name" value="MFS_trans_sf"/>
</dbReference>
<sequence length="471" mass="47993">MHPHHHHDARPPHPRRWSALVLLCLAQAMLVVDITVVNVALPSIGGELGLGREALTWIVTGYTLTFGGLMLLGGRLADVFGRRPVLLSGLALFTLASLAAGVADDGGVLLAGRLAQGVGAALLSPAAMSTVTTMFHGRERHRALGVWAAIGGGGAALGVLIGGLLTAGPGWEWVFIVNVPIGLAVLAVLPRLLPPESTSDTIGRVDVPGAVTVTLATASLVYGLVRAGEDGWGSITALAPIAGAVVLYAVFALVERRWPQPLVRLPLLTRRTTVTGVFLMLVATGLLISFFFLGSLYLQQVRDLSALRTGLAFLPAAVTVTLGAHLAGNLVGRVGPRAVAVGGLLVTGVGAGWLVWMLDRGVAVGFLPGFALAALGLGSLFVTATTTAMSAVDHREAGVTSGIVTTFHELGGSIGVAVMSTVAAAGIEAGTAAGFTGAFAVCAATAAVAAAVCLRLVPKERIDTSGMTMAH</sequence>
<evidence type="ECO:0000313" key="9">
    <source>
        <dbReference type="EMBL" id="MBB6037530.1"/>
    </source>
</evidence>
<feature type="transmembrane region" description="Helical" evidence="7">
    <location>
        <begin position="404"/>
        <end position="427"/>
    </location>
</feature>
<feature type="transmembrane region" description="Helical" evidence="7">
    <location>
        <begin position="205"/>
        <end position="225"/>
    </location>
</feature>
<feature type="transmembrane region" description="Helical" evidence="7">
    <location>
        <begin position="231"/>
        <end position="254"/>
    </location>
</feature>
<dbReference type="Gene3D" id="1.20.1720.10">
    <property type="entry name" value="Multidrug resistance protein D"/>
    <property type="match status" value="1"/>
</dbReference>
<feature type="transmembrane region" description="Helical" evidence="7">
    <location>
        <begin position="54"/>
        <end position="73"/>
    </location>
</feature>
<keyword evidence="5 7" id="KW-1133">Transmembrane helix</keyword>
<dbReference type="InterPro" id="IPR011701">
    <property type="entry name" value="MFS"/>
</dbReference>
<feature type="transmembrane region" description="Helical" evidence="7">
    <location>
        <begin position="173"/>
        <end position="193"/>
    </location>
</feature>
<dbReference type="InterPro" id="IPR020846">
    <property type="entry name" value="MFS_dom"/>
</dbReference>
<keyword evidence="10" id="KW-1185">Reference proteome</keyword>
<reference evidence="9 10" key="1">
    <citation type="submission" date="2020-08" db="EMBL/GenBank/DDBJ databases">
        <title>Genomic Encyclopedia of Type Strains, Phase IV (KMG-IV): sequencing the most valuable type-strain genomes for metagenomic binning, comparative biology and taxonomic classification.</title>
        <authorList>
            <person name="Goeker M."/>
        </authorList>
    </citation>
    <scope>NUCLEOTIDE SEQUENCE [LARGE SCALE GENOMIC DNA]</scope>
    <source>
        <strain evidence="9 10">YIM 65646</strain>
    </source>
</reference>
<feature type="domain" description="Major facilitator superfamily (MFS) profile" evidence="8">
    <location>
        <begin position="19"/>
        <end position="461"/>
    </location>
</feature>